<evidence type="ECO:0000256" key="1">
    <source>
        <dbReference type="ARBA" id="ARBA00006921"/>
    </source>
</evidence>
<evidence type="ECO:0000256" key="3">
    <source>
        <dbReference type="ARBA" id="ARBA00022796"/>
    </source>
</evidence>
<accession>A0ABD2ZF87</accession>
<keyword evidence="4 6" id="KW-1133">Transmembrane helix</keyword>
<organism evidence="7 8">
    <name type="scientific">Cinchona calisaya</name>
    <dbReference type="NCBI Taxonomy" id="153742"/>
    <lineage>
        <taxon>Eukaryota</taxon>
        <taxon>Viridiplantae</taxon>
        <taxon>Streptophyta</taxon>
        <taxon>Embryophyta</taxon>
        <taxon>Tracheophyta</taxon>
        <taxon>Spermatophyta</taxon>
        <taxon>Magnoliopsida</taxon>
        <taxon>eudicotyledons</taxon>
        <taxon>Gunneridae</taxon>
        <taxon>Pentapetalae</taxon>
        <taxon>asterids</taxon>
        <taxon>lamiids</taxon>
        <taxon>Gentianales</taxon>
        <taxon>Rubiaceae</taxon>
        <taxon>Cinchonoideae</taxon>
        <taxon>Cinchoneae</taxon>
        <taxon>Cinchona</taxon>
    </lineage>
</organism>
<dbReference type="PANTHER" id="PTHR12483:SF24">
    <property type="entry name" value="COPPER TRANSPORTER 2-RELATED"/>
    <property type="match status" value="1"/>
</dbReference>
<comment type="caution">
    <text evidence="7">The sequence shown here is derived from an EMBL/GenBank/DDBJ whole genome shotgun (WGS) entry which is preliminary data.</text>
</comment>
<evidence type="ECO:0000256" key="6">
    <source>
        <dbReference type="RuleBase" id="RU367022"/>
    </source>
</evidence>
<feature type="transmembrane region" description="Helical" evidence="6">
    <location>
        <begin position="46"/>
        <end position="65"/>
    </location>
</feature>
<dbReference type="GO" id="GO:0016020">
    <property type="term" value="C:membrane"/>
    <property type="evidence" value="ECO:0007669"/>
    <property type="project" value="UniProtKB-SubCell"/>
</dbReference>
<evidence type="ECO:0000313" key="8">
    <source>
        <dbReference type="Proteomes" id="UP001630127"/>
    </source>
</evidence>
<dbReference type="AlphaFoldDB" id="A0ABD2ZF87"/>
<feature type="transmembrane region" description="Helical" evidence="6">
    <location>
        <begin position="98"/>
        <end position="128"/>
    </location>
</feature>
<proteinExistence type="inferred from homology"/>
<keyword evidence="6" id="KW-0813">Transport</keyword>
<keyword evidence="5 6" id="KW-0472">Membrane</keyword>
<evidence type="ECO:0000256" key="5">
    <source>
        <dbReference type="ARBA" id="ARBA00023136"/>
    </source>
</evidence>
<dbReference type="InterPro" id="IPR007274">
    <property type="entry name" value="Cop_transporter"/>
</dbReference>
<reference evidence="7 8" key="1">
    <citation type="submission" date="2024-11" db="EMBL/GenBank/DDBJ databases">
        <title>A near-complete genome assembly of Cinchona calisaya.</title>
        <authorList>
            <person name="Lian D.C."/>
            <person name="Zhao X.W."/>
            <person name="Wei L."/>
        </authorList>
    </citation>
    <scope>NUCLEOTIDE SEQUENCE [LARGE SCALE GENOMIC DNA]</scope>
    <source>
        <tissue evidence="7">Nenye</tissue>
    </source>
</reference>
<evidence type="ECO:0000256" key="4">
    <source>
        <dbReference type="ARBA" id="ARBA00022989"/>
    </source>
</evidence>
<evidence type="ECO:0000256" key="2">
    <source>
        <dbReference type="ARBA" id="ARBA00022692"/>
    </source>
</evidence>
<keyword evidence="6" id="KW-0406">Ion transport</keyword>
<dbReference type="Pfam" id="PF04145">
    <property type="entry name" value="Ctr"/>
    <property type="match status" value="2"/>
</dbReference>
<protein>
    <recommendedName>
        <fullName evidence="6">Copper transport protein</fullName>
    </recommendedName>
</protein>
<keyword evidence="2 6" id="KW-0812">Transmembrane</keyword>
<evidence type="ECO:0000313" key="7">
    <source>
        <dbReference type="EMBL" id="KAL3518127.1"/>
    </source>
</evidence>
<gene>
    <name evidence="7" type="ORF">ACH5RR_020716</name>
</gene>
<sequence>MISPPSTNDVQNNDQNMMMQMGQQMTLIWSKNAEILFSGWPGSRTGMYALALLFVFVLAVLVECLSNYSQSIKKDITSDNNVKDGIIQTICHGVKITLAYLIMLAIMSFNVGVLIVAVAGHIVGYLFFGTKIFNSAQPC</sequence>
<keyword evidence="3 6" id="KW-0187">Copper transport</keyword>
<dbReference type="GO" id="GO:0005375">
    <property type="term" value="F:copper ion transmembrane transporter activity"/>
    <property type="evidence" value="ECO:0007669"/>
    <property type="project" value="UniProtKB-UniRule"/>
</dbReference>
<dbReference type="EMBL" id="JBJUIK010000009">
    <property type="protein sequence ID" value="KAL3518127.1"/>
    <property type="molecule type" value="Genomic_DNA"/>
</dbReference>
<keyword evidence="6" id="KW-0186">Copper</keyword>
<keyword evidence="8" id="KW-1185">Reference proteome</keyword>
<name>A0ABD2ZF87_9GENT</name>
<comment type="subcellular location">
    <subcellularLocation>
        <location evidence="6">Membrane</location>
        <topology evidence="6">Multi-pass membrane protein</topology>
    </subcellularLocation>
</comment>
<dbReference type="Proteomes" id="UP001630127">
    <property type="component" value="Unassembled WGS sequence"/>
</dbReference>
<dbReference type="PANTHER" id="PTHR12483">
    <property type="entry name" value="SOLUTE CARRIER FAMILY 31 COPPER TRANSPORTERS"/>
    <property type="match status" value="1"/>
</dbReference>
<comment type="similarity">
    <text evidence="1 6">Belongs to the copper transporter (Ctr) (TC 1.A.56) family. SLC31A subfamily.</text>
</comment>